<gene>
    <name evidence="2" type="ORF">SAMN05421739_11512</name>
</gene>
<feature type="signal peptide" evidence="1">
    <location>
        <begin position="1"/>
        <end position="19"/>
    </location>
</feature>
<organism evidence="2 3">
    <name type="scientific">Pontibacter chinhatensis</name>
    <dbReference type="NCBI Taxonomy" id="1436961"/>
    <lineage>
        <taxon>Bacteria</taxon>
        <taxon>Pseudomonadati</taxon>
        <taxon>Bacteroidota</taxon>
        <taxon>Cytophagia</taxon>
        <taxon>Cytophagales</taxon>
        <taxon>Hymenobacteraceae</taxon>
        <taxon>Pontibacter</taxon>
    </lineage>
</organism>
<dbReference type="STRING" id="1436961.SAMN05421739_11512"/>
<protein>
    <recommendedName>
        <fullName evidence="4">Outer membrane protein beta-barrel domain-containing protein</fullName>
    </recommendedName>
</protein>
<dbReference type="OrthoDB" id="959053at2"/>
<reference evidence="3" key="1">
    <citation type="submission" date="2016-10" db="EMBL/GenBank/DDBJ databases">
        <authorList>
            <person name="Varghese N."/>
            <person name="Submissions S."/>
        </authorList>
    </citation>
    <scope>NUCLEOTIDE SEQUENCE [LARGE SCALE GENOMIC DNA]</scope>
    <source>
        <strain evidence="3">LP51</strain>
    </source>
</reference>
<evidence type="ECO:0000313" key="3">
    <source>
        <dbReference type="Proteomes" id="UP000198724"/>
    </source>
</evidence>
<dbReference type="AlphaFoldDB" id="A0A1I2ZKU4"/>
<proteinExistence type="predicted"/>
<evidence type="ECO:0008006" key="4">
    <source>
        <dbReference type="Google" id="ProtNLM"/>
    </source>
</evidence>
<name>A0A1I2ZKU4_9BACT</name>
<keyword evidence="1" id="KW-0732">Signal</keyword>
<dbReference type="RefSeq" id="WP_092105621.1">
    <property type="nucleotide sequence ID" value="NZ_FOOT01000015.1"/>
</dbReference>
<dbReference type="Proteomes" id="UP000198724">
    <property type="component" value="Unassembled WGS sequence"/>
</dbReference>
<evidence type="ECO:0000313" key="2">
    <source>
        <dbReference type="EMBL" id="SFH38206.1"/>
    </source>
</evidence>
<dbReference type="EMBL" id="FOOT01000015">
    <property type="protein sequence ID" value="SFH38206.1"/>
    <property type="molecule type" value="Genomic_DNA"/>
</dbReference>
<accession>A0A1I2ZKU4</accession>
<feature type="chain" id="PRO_5011704621" description="Outer membrane protein beta-barrel domain-containing protein" evidence="1">
    <location>
        <begin position="20"/>
        <end position="215"/>
    </location>
</feature>
<sequence length="215" mass="24602">MRALLLILLLSVSFTVAKAQDILQSESSSPRQDYKIEVSTDVIWLINDASRPTALLKIHKDYSNTAYRLRLGADYAEHINAPGPPVHIYPMPKTSLNLFISVGKEWQINYGKFRINYGADLYTNYELYRGESQSTNNTKFLPRQHNLEVGLSPLIGWQYFVHKNISLALENHFRVGYNQEKISRVNEDGQVVASTDKFLKAKFLPLHTLSIGFHF</sequence>
<evidence type="ECO:0000256" key="1">
    <source>
        <dbReference type="SAM" id="SignalP"/>
    </source>
</evidence>
<keyword evidence="3" id="KW-1185">Reference proteome</keyword>